<feature type="compositionally biased region" description="Basic and acidic residues" evidence="1">
    <location>
        <begin position="1"/>
        <end position="14"/>
    </location>
</feature>
<evidence type="ECO:0008006" key="4">
    <source>
        <dbReference type="Google" id="ProtNLM"/>
    </source>
</evidence>
<proteinExistence type="predicted"/>
<evidence type="ECO:0000313" key="3">
    <source>
        <dbReference type="Proteomes" id="UP000230052"/>
    </source>
</evidence>
<name>A0A2J0L4G1_9BACT</name>
<comment type="caution">
    <text evidence="2">The sequence shown here is derived from an EMBL/GenBank/DDBJ whole genome shotgun (WGS) entry which is preliminary data.</text>
</comment>
<protein>
    <recommendedName>
        <fullName evidence="4">Rho termination factor N-terminal domain-containing protein</fullName>
    </recommendedName>
</protein>
<dbReference type="Proteomes" id="UP000230052">
    <property type="component" value="Unassembled WGS sequence"/>
</dbReference>
<evidence type="ECO:0000256" key="1">
    <source>
        <dbReference type="SAM" id="MobiDB-lite"/>
    </source>
</evidence>
<organism evidence="2 3">
    <name type="scientific">Candidatus Aquitaenariimonas noxiae</name>
    <dbReference type="NCBI Taxonomy" id="1974741"/>
    <lineage>
        <taxon>Bacteria</taxon>
        <taxon>Pseudomonadati</taxon>
        <taxon>Candidatus Omnitrophota</taxon>
        <taxon>Candidatus Aquitaenariimonas</taxon>
    </lineage>
</organism>
<dbReference type="AlphaFoldDB" id="A0A2J0L4G1"/>
<accession>A0A2J0L4G1</accession>
<sequence length="114" mass="12630">MTAEQKKKDKEFLHKLHAKHYDKKKSKTQKPKAPADNSPSPKEGIVLAAGSTRNELMLTAKQRGVKNFRVLNKQELADVLKNIGDQKVVDAIVAGAVARWKAGWGKGKKQKTQA</sequence>
<feature type="region of interest" description="Disordered" evidence="1">
    <location>
        <begin position="1"/>
        <end position="44"/>
    </location>
</feature>
<dbReference type="EMBL" id="PEWV01000058">
    <property type="protein sequence ID" value="PIU41417.1"/>
    <property type="molecule type" value="Genomic_DNA"/>
</dbReference>
<evidence type="ECO:0000313" key="2">
    <source>
        <dbReference type="EMBL" id="PIU41417.1"/>
    </source>
</evidence>
<feature type="compositionally biased region" description="Basic residues" evidence="1">
    <location>
        <begin position="15"/>
        <end position="30"/>
    </location>
</feature>
<gene>
    <name evidence="2" type="ORF">COS99_05425</name>
</gene>
<reference evidence="2 3" key="1">
    <citation type="submission" date="2017-09" db="EMBL/GenBank/DDBJ databases">
        <title>Depth-based differentiation of microbial function through sediment-hosted aquifers and enrichment of novel symbionts in the deep terrestrial subsurface.</title>
        <authorList>
            <person name="Probst A.J."/>
            <person name="Ladd B."/>
            <person name="Jarett J.K."/>
            <person name="Geller-Mcgrath D.E."/>
            <person name="Sieber C.M."/>
            <person name="Emerson J.B."/>
            <person name="Anantharaman K."/>
            <person name="Thomas B.C."/>
            <person name="Malmstrom R."/>
            <person name="Stieglmeier M."/>
            <person name="Klingl A."/>
            <person name="Woyke T."/>
            <person name="Ryan C.M."/>
            <person name="Banfield J.F."/>
        </authorList>
    </citation>
    <scope>NUCLEOTIDE SEQUENCE [LARGE SCALE GENOMIC DNA]</scope>
    <source>
        <strain evidence="2">CG07_land_8_20_14_0_80_42_15</strain>
    </source>
</reference>